<feature type="domain" description="Glycosyl transferase family 1" evidence="1">
    <location>
        <begin position="183"/>
        <end position="334"/>
    </location>
</feature>
<dbReference type="Proteomes" id="UP000602057">
    <property type="component" value="Unassembled WGS sequence"/>
</dbReference>
<dbReference type="AlphaFoldDB" id="A0A8J6Q2U1"/>
<comment type="caution">
    <text evidence="3">The sequence shown here is derived from an EMBL/GenBank/DDBJ whole genome shotgun (WGS) entry which is preliminary data.</text>
</comment>
<reference evidence="3" key="1">
    <citation type="journal article" date="2013" name="Int. J. Syst. Evol. Microbiol.">
        <title>Aestuariibaculum suncheonense gen. nov., sp. nov., a marine bacterium of the family Flavobacteriaceae isolated from a tidal flat and emended descriptions of the genera Gaetbulibacter and Tamlana.</title>
        <authorList>
            <person name="Jeong S.H."/>
            <person name="Park M.S."/>
            <person name="Jin H.M."/>
            <person name="Lee K."/>
            <person name="Park W."/>
            <person name="Jeon C.O."/>
        </authorList>
    </citation>
    <scope>NUCLEOTIDE SEQUENCE</scope>
    <source>
        <strain evidence="3">SC17</strain>
    </source>
</reference>
<protein>
    <submittedName>
        <fullName evidence="3">Glycosyltransferase</fullName>
    </submittedName>
</protein>
<keyword evidence="4" id="KW-1185">Reference proteome</keyword>
<gene>
    <name evidence="3" type="ORF">ICJ84_00035</name>
</gene>
<evidence type="ECO:0000259" key="1">
    <source>
        <dbReference type="Pfam" id="PF00534"/>
    </source>
</evidence>
<evidence type="ECO:0000259" key="2">
    <source>
        <dbReference type="Pfam" id="PF13439"/>
    </source>
</evidence>
<dbReference type="PANTHER" id="PTHR45947">
    <property type="entry name" value="SULFOQUINOVOSYL TRANSFERASE SQD2"/>
    <property type="match status" value="1"/>
</dbReference>
<evidence type="ECO:0000313" key="3">
    <source>
        <dbReference type="EMBL" id="MBD0833812.1"/>
    </source>
</evidence>
<evidence type="ECO:0000313" key="4">
    <source>
        <dbReference type="Proteomes" id="UP000602057"/>
    </source>
</evidence>
<dbReference type="InterPro" id="IPR050194">
    <property type="entry name" value="Glycosyltransferase_grp1"/>
</dbReference>
<dbReference type="PANTHER" id="PTHR45947:SF3">
    <property type="entry name" value="SULFOQUINOVOSYL TRANSFERASE SQD2"/>
    <property type="match status" value="1"/>
</dbReference>
<feature type="domain" description="Glycosyltransferase subfamily 4-like N-terminal" evidence="2">
    <location>
        <begin position="13"/>
        <end position="173"/>
    </location>
</feature>
<sequence>MKKILLVTVRADIGGGPIHVNELIEGIDHDSFKLFLGCPFEGYMYDECWKNSSRIRGLVKIPYRSFSLRYFLHLKAFVKRHKIDIVHSHGKGAGVYSRLLRLTSKKVIVIHTFHGIGNVTEEGFFNKIKNVYTERLLKRFTKLFISVSLGERKLAVDVLGIKKENVRLIYNGVRDYSLINKVNAPKRVVMFTRYSYEKNMELAYNILKKVNPNIIFCWVGDGEEFKRFKRLKSDDNVKNLIMIGFDNSPQKYLTEGSIYLSTSRHEGLPLSLLEAESSGVPIVATNVVGNNEVVTEGYNGFLFDSNNPQKAASKIEQLYFDSSLYLKISQNAREDYLARFTREKMVVETEKLYYEFS</sequence>
<dbReference type="RefSeq" id="WP_188214314.1">
    <property type="nucleotide sequence ID" value="NZ_BAABGH010000004.1"/>
</dbReference>
<dbReference type="GO" id="GO:0016757">
    <property type="term" value="F:glycosyltransferase activity"/>
    <property type="evidence" value="ECO:0007669"/>
    <property type="project" value="InterPro"/>
</dbReference>
<dbReference type="InterPro" id="IPR001296">
    <property type="entry name" value="Glyco_trans_1"/>
</dbReference>
<dbReference type="InterPro" id="IPR028098">
    <property type="entry name" value="Glyco_trans_4-like_N"/>
</dbReference>
<dbReference type="EMBL" id="JACVXC010000001">
    <property type="protein sequence ID" value="MBD0833812.1"/>
    <property type="molecule type" value="Genomic_DNA"/>
</dbReference>
<dbReference type="Pfam" id="PF00534">
    <property type="entry name" value="Glycos_transf_1"/>
    <property type="match status" value="1"/>
</dbReference>
<dbReference type="Gene3D" id="3.40.50.2000">
    <property type="entry name" value="Glycogen Phosphorylase B"/>
    <property type="match status" value="2"/>
</dbReference>
<name>A0A8J6Q2U1_9FLAO</name>
<dbReference type="Pfam" id="PF13439">
    <property type="entry name" value="Glyco_transf_4"/>
    <property type="match status" value="1"/>
</dbReference>
<accession>A0A8J6Q2U1</accession>
<dbReference type="SUPFAM" id="SSF53756">
    <property type="entry name" value="UDP-Glycosyltransferase/glycogen phosphorylase"/>
    <property type="match status" value="1"/>
</dbReference>
<organism evidence="3 4">
    <name type="scientific">Aestuariibaculum suncheonense</name>
    <dbReference type="NCBI Taxonomy" id="1028745"/>
    <lineage>
        <taxon>Bacteria</taxon>
        <taxon>Pseudomonadati</taxon>
        <taxon>Bacteroidota</taxon>
        <taxon>Flavobacteriia</taxon>
        <taxon>Flavobacteriales</taxon>
        <taxon>Flavobacteriaceae</taxon>
    </lineage>
</organism>
<proteinExistence type="predicted"/>
<reference evidence="3" key="2">
    <citation type="submission" date="2020-09" db="EMBL/GenBank/DDBJ databases">
        <authorList>
            <person name="Wu Z."/>
        </authorList>
    </citation>
    <scope>NUCLEOTIDE SEQUENCE</scope>
    <source>
        <strain evidence="3">SC17</strain>
    </source>
</reference>